<reference evidence="2 3" key="1">
    <citation type="journal article" date="2011" name="J. Bacteriol.">
        <title>Genome sequence of Chthoniobacter flavus Ellin428, an aerobic heterotrophic soil bacterium.</title>
        <authorList>
            <person name="Kant R."/>
            <person name="van Passel M.W."/>
            <person name="Palva A."/>
            <person name="Lucas S."/>
            <person name="Lapidus A."/>
            <person name="Glavina Del Rio T."/>
            <person name="Dalin E."/>
            <person name="Tice H."/>
            <person name="Bruce D."/>
            <person name="Goodwin L."/>
            <person name="Pitluck S."/>
            <person name="Larimer F.W."/>
            <person name="Land M.L."/>
            <person name="Hauser L."/>
            <person name="Sangwan P."/>
            <person name="de Vos W.M."/>
            <person name="Janssen P.H."/>
            <person name="Smidt H."/>
        </authorList>
    </citation>
    <scope>NUCLEOTIDE SEQUENCE [LARGE SCALE GENOMIC DNA]</scope>
    <source>
        <strain evidence="2 3">Ellin428</strain>
    </source>
</reference>
<evidence type="ECO:0000313" key="3">
    <source>
        <dbReference type="Proteomes" id="UP000005824"/>
    </source>
</evidence>
<dbReference type="InParanoid" id="B4D9Y2"/>
<dbReference type="Proteomes" id="UP000005824">
    <property type="component" value="Unassembled WGS sequence"/>
</dbReference>
<evidence type="ECO:0000256" key="1">
    <source>
        <dbReference type="SAM" id="Phobius"/>
    </source>
</evidence>
<keyword evidence="1" id="KW-1133">Transmembrane helix</keyword>
<keyword evidence="3" id="KW-1185">Reference proteome</keyword>
<comment type="caution">
    <text evidence="2">The sequence shown here is derived from an EMBL/GenBank/DDBJ whole genome shotgun (WGS) entry which is preliminary data.</text>
</comment>
<feature type="transmembrane region" description="Helical" evidence="1">
    <location>
        <begin position="60"/>
        <end position="82"/>
    </location>
</feature>
<proteinExistence type="predicted"/>
<organism evidence="2 3">
    <name type="scientific">Chthoniobacter flavus Ellin428</name>
    <dbReference type="NCBI Taxonomy" id="497964"/>
    <lineage>
        <taxon>Bacteria</taxon>
        <taxon>Pseudomonadati</taxon>
        <taxon>Verrucomicrobiota</taxon>
        <taxon>Spartobacteria</taxon>
        <taxon>Chthoniobacterales</taxon>
        <taxon>Chthoniobacteraceae</taxon>
        <taxon>Chthoniobacter</taxon>
    </lineage>
</organism>
<dbReference type="EMBL" id="ABVL01000028">
    <property type="protein sequence ID" value="EDY16736.1"/>
    <property type="molecule type" value="Genomic_DNA"/>
</dbReference>
<keyword evidence="1" id="KW-0812">Transmembrane</keyword>
<dbReference type="AlphaFoldDB" id="B4D9Y2"/>
<name>B4D9Y2_9BACT</name>
<accession>B4D9Y2</accession>
<evidence type="ECO:0000313" key="2">
    <source>
        <dbReference type="EMBL" id="EDY16736.1"/>
    </source>
</evidence>
<feature type="transmembrane region" description="Helical" evidence="1">
    <location>
        <begin position="24"/>
        <end position="48"/>
    </location>
</feature>
<protein>
    <submittedName>
        <fullName evidence="2">Uncharacterized protein</fullName>
    </submittedName>
</protein>
<gene>
    <name evidence="2" type="ORF">CfE428DRAFT_5699</name>
</gene>
<keyword evidence="1" id="KW-0472">Membrane</keyword>
<sequence>MAAALLCAGTLLYAWKDHSWGALFMALVGAPLANLILIILGVIGAVILRWKHPSIPAVDLFPTIIVAPLLSAIINLVATFLMPLHGC</sequence>